<dbReference type="SUPFAM" id="SSF53474">
    <property type="entry name" value="alpha/beta-Hydrolases"/>
    <property type="match status" value="1"/>
</dbReference>
<dbReference type="SMART" id="SM01043">
    <property type="entry name" value="BTAD"/>
    <property type="match status" value="1"/>
</dbReference>
<evidence type="ECO:0000259" key="6">
    <source>
        <dbReference type="PROSITE" id="PS51755"/>
    </source>
</evidence>
<dbReference type="Gene3D" id="3.40.50.1820">
    <property type="entry name" value="alpha/beta hydrolase"/>
    <property type="match status" value="1"/>
</dbReference>
<comment type="similarity">
    <text evidence="1">Belongs to the AfsR/DnrI/RedD regulatory family.</text>
</comment>
<organism evidence="7 8">
    <name type="scientific">Paractinoplanes atraurantiacus</name>
    <dbReference type="NCBI Taxonomy" id="1036182"/>
    <lineage>
        <taxon>Bacteria</taxon>
        <taxon>Bacillati</taxon>
        <taxon>Actinomycetota</taxon>
        <taxon>Actinomycetes</taxon>
        <taxon>Micromonosporales</taxon>
        <taxon>Micromonosporaceae</taxon>
        <taxon>Paractinoplanes</taxon>
    </lineage>
</organism>
<dbReference type="PANTHER" id="PTHR35807:SF1">
    <property type="entry name" value="TRANSCRIPTIONAL REGULATOR REDD"/>
    <property type="match status" value="1"/>
</dbReference>
<evidence type="ECO:0000256" key="4">
    <source>
        <dbReference type="ARBA" id="ARBA00023163"/>
    </source>
</evidence>
<dbReference type="CDD" id="cd15831">
    <property type="entry name" value="BTAD"/>
    <property type="match status" value="1"/>
</dbReference>
<protein>
    <submittedName>
        <fullName evidence="7">DNA-binding transcriptional activator of the SARP family</fullName>
    </submittedName>
</protein>
<dbReference type="Pfam" id="PF03704">
    <property type="entry name" value="BTAD"/>
    <property type="match status" value="1"/>
</dbReference>
<evidence type="ECO:0000256" key="1">
    <source>
        <dbReference type="ARBA" id="ARBA00005820"/>
    </source>
</evidence>
<dbReference type="SUPFAM" id="SSF46894">
    <property type="entry name" value="C-terminal effector domain of the bipartite response regulators"/>
    <property type="match status" value="1"/>
</dbReference>
<evidence type="ECO:0000256" key="2">
    <source>
        <dbReference type="ARBA" id="ARBA00023015"/>
    </source>
</evidence>
<dbReference type="Gene3D" id="1.10.10.10">
    <property type="entry name" value="Winged helix-like DNA-binding domain superfamily/Winged helix DNA-binding domain"/>
    <property type="match status" value="1"/>
</dbReference>
<dbReference type="GO" id="GO:0003824">
    <property type="term" value="F:catalytic activity"/>
    <property type="evidence" value="ECO:0007669"/>
    <property type="project" value="UniProtKB-ARBA"/>
</dbReference>
<feature type="domain" description="OmpR/PhoB-type" evidence="6">
    <location>
        <begin position="1"/>
        <end position="90"/>
    </location>
</feature>
<dbReference type="InterPro" id="IPR016032">
    <property type="entry name" value="Sig_transdc_resp-reg_C-effctor"/>
</dbReference>
<dbReference type="InterPro" id="IPR001867">
    <property type="entry name" value="OmpR/PhoB-type_DNA-bd"/>
</dbReference>
<dbReference type="SMART" id="SM00862">
    <property type="entry name" value="Trans_reg_C"/>
    <property type="match status" value="1"/>
</dbReference>
<gene>
    <name evidence="7" type="ORF">SAMN05421748_14522</name>
</gene>
<keyword evidence="2" id="KW-0805">Transcription regulation</keyword>
<dbReference type="GO" id="GO:0003677">
    <property type="term" value="F:DNA binding"/>
    <property type="evidence" value="ECO:0007669"/>
    <property type="project" value="UniProtKB-UniRule"/>
</dbReference>
<dbReference type="Pfam" id="PF00486">
    <property type="entry name" value="Trans_reg_C"/>
    <property type="match status" value="1"/>
</dbReference>
<dbReference type="InterPro" id="IPR051677">
    <property type="entry name" value="AfsR-DnrI-RedD_regulator"/>
</dbReference>
<dbReference type="GO" id="GO:0006355">
    <property type="term" value="P:regulation of DNA-templated transcription"/>
    <property type="evidence" value="ECO:0007669"/>
    <property type="project" value="InterPro"/>
</dbReference>
<dbReference type="InterPro" id="IPR000073">
    <property type="entry name" value="AB_hydrolase_1"/>
</dbReference>
<keyword evidence="8" id="KW-1185">Reference proteome</keyword>
<feature type="DNA-binding region" description="OmpR/PhoB-type" evidence="5">
    <location>
        <begin position="1"/>
        <end position="90"/>
    </location>
</feature>
<dbReference type="GO" id="GO:0000160">
    <property type="term" value="P:phosphorelay signal transduction system"/>
    <property type="evidence" value="ECO:0007669"/>
    <property type="project" value="InterPro"/>
</dbReference>
<keyword evidence="3 5" id="KW-0238">DNA-binding</keyword>
<dbReference type="PANTHER" id="PTHR35807">
    <property type="entry name" value="TRANSCRIPTIONAL REGULATOR REDD-RELATED"/>
    <property type="match status" value="1"/>
</dbReference>
<dbReference type="InterPro" id="IPR005158">
    <property type="entry name" value="BTAD"/>
</dbReference>
<accession>A0A285KKD6</accession>
<dbReference type="AlphaFoldDB" id="A0A285KKD6"/>
<reference evidence="8" key="1">
    <citation type="submission" date="2017-09" db="EMBL/GenBank/DDBJ databases">
        <authorList>
            <person name="Varghese N."/>
            <person name="Submissions S."/>
        </authorList>
    </citation>
    <scope>NUCLEOTIDE SEQUENCE [LARGE SCALE GENOMIC DNA]</scope>
    <source>
        <strain evidence="8">CGMCC 4.6857</strain>
    </source>
</reference>
<name>A0A285KKD6_9ACTN</name>
<dbReference type="RefSeq" id="WP_097328913.1">
    <property type="nucleotide sequence ID" value="NZ_OBDY01000045.1"/>
</dbReference>
<dbReference type="SUPFAM" id="SSF48452">
    <property type="entry name" value="TPR-like"/>
    <property type="match status" value="1"/>
</dbReference>
<dbReference type="Gene3D" id="1.25.40.10">
    <property type="entry name" value="Tetratricopeptide repeat domain"/>
    <property type="match status" value="1"/>
</dbReference>
<dbReference type="InterPro" id="IPR011990">
    <property type="entry name" value="TPR-like_helical_dom_sf"/>
</dbReference>
<evidence type="ECO:0000313" key="7">
    <source>
        <dbReference type="EMBL" id="SNY73078.1"/>
    </source>
</evidence>
<dbReference type="EMBL" id="OBDY01000045">
    <property type="protein sequence ID" value="SNY73078.1"/>
    <property type="molecule type" value="Genomic_DNA"/>
</dbReference>
<proteinExistence type="inferred from homology"/>
<keyword evidence="4" id="KW-0804">Transcription</keyword>
<sequence length="520" mass="55459">MRFGVLGAVRAYAADGTPIPLGDRQRALLAALLARAGRTIAADRLAELIWGERLPADPAAALHSQVSRLRRALPEDTRLVTEPPGYVLRLAPGELDAARFDDLVARAARESPAGAASLLEEALRLWGGDAYAEVADSEIARLEAIRLGEARLHATEQWHRALLGAGRAAESLPGLEAFVAEHPLREHARDLLLRTLYALGRQAEALDSYRDYTERLAGELGLEPAAAIRETHLRVLRHDLPREVPSAPPLSRLRAVYVSVPGGGRSIATATLGEGPPLVALPGWVSALDVIASGRDPRSSLLQRLAGRCALTLFDRYGTGLSRGPVGDFGLEASVAELRAVVARLGVRANVLAMSEAGPLAVALAAAQPELVDRLVFVGTYADGPATFRRPELNAALVAMIRTHWGLGSKVFADLYRPGASDHAAQHLAEVLRDSADREVAAAYLEAAYEADVGDLLPKVTAPALVLHYRGDRVIPFDGGRQLAAGLPDARLIALEGRYHLPDAADLDRIVDEIAGFIGA</sequence>
<evidence type="ECO:0000313" key="8">
    <source>
        <dbReference type="Proteomes" id="UP000219612"/>
    </source>
</evidence>
<dbReference type="Proteomes" id="UP000219612">
    <property type="component" value="Unassembled WGS sequence"/>
</dbReference>
<dbReference type="PROSITE" id="PS51755">
    <property type="entry name" value="OMPR_PHOB"/>
    <property type="match status" value="1"/>
</dbReference>
<dbReference type="Pfam" id="PF00561">
    <property type="entry name" value="Abhydrolase_1"/>
    <property type="match status" value="1"/>
</dbReference>
<evidence type="ECO:0000256" key="3">
    <source>
        <dbReference type="ARBA" id="ARBA00023125"/>
    </source>
</evidence>
<dbReference type="InterPro" id="IPR029058">
    <property type="entry name" value="AB_hydrolase_fold"/>
</dbReference>
<dbReference type="InterPro" id="IPR036388">
    <property type="entry name" value="WH-like_DNA-bd_sf"/>
</dbReference>
<evidence type="ECO:0000256" key="5">
    <source>
        <dbReference type="PROSITE-ProRule" id="PRU01091"/>
    </source>
</evidence>
<dbReference type="OrthoDB" id="27092at2"/>